<reference evidence="1 2" key="1">
    <citation type="submission" date="2023-01" db="EMBL/GenBank/DDBJ databases">
        <title>Psychrosphaera sp. nov., isolated from marine algae.</title>
        <authorList>
            <person name="Bayburt H."/>
            <person name="Choi B.J."/>
            <person name="Kim J.M."/>
            <person name="Choi D.G."/>
            <person name="Jeon C.O."/>
        </authorList>
    </citation>
    <scope>NUCLEOTIDE SEQUENCE [LARGE SCALE GENOMIC DNA]</scope>
    <source>
        <strain evidence="1 2">G1-22</strain>
    </source>
</reference>
<sequence>MFKNRIILLINFLLLMFIVASGQGIADPMSKLDWKIFKTEHFRIHYTAEYEEWSIAAAHEMEASRTVLLQQQKDPYQKSSMWLFLTL</sequence>
<protein>
    <submittedName>
        <fullName evidence="1">Uncharacterized protein</fullName>
    </submittedName>
</protein>
<comment type="caution">
    <text evidence="1">The sequence shown here is derived from an EMBL/GenBank/DDBJ whole genome shotgun (WGS) entry which is preliminary data.</text>
</comment>
<proteinExistence type="predicted"/>
<gene>
    <name evidence="1" type="ORF">PN838_07460</name>
</gene>
<evidence type="ECO:0000313" key="2">
    <source>
        <dbReference type="Proteomes" id="UP001528411"/>
    </source>
</evidence>
<organism evidence="1 2">
    <name type="scientific">Psychrosphaera algicola</name>
    <dbReference type="NCBI Taxonomy" id="3023714"/>
    <lineage>
        <taxon>Bacteria</taxon>
        <taxon>Pseudomonadati</taxon>
        <taxon>Pseudomonadota</taxon>
        <taxon>Gammaproteobacteria</taxon>
        <taxon>Alteromonadales</taxon>
        <taxon>Pseudoalteromonadaceae</taxon>
        <taxon>Psychrosphaera</taxon>
    </lineage>
</organism>
<name>A0ABT5FCQ8_9GAMM</name>
<accession>A0ABT5FCQ8</accession>
<dbReference type="RefSeq" id="WP_272180217.1">
    <property type="nucleotide sequence ID" value="NZ_JAQOMS010000002.1"/>
</dbReference>
<dbReference type="Proteomes" id="UP001528411">
    <property type="component" value="Unassembled WGS sequence"/>
</dbReference>
<dbReference type="EMBL" id="JAQOMS010000002">
    <property type="protein sequence ID" value="MDC2888628.1"/>
    <property type="molecule type" value="Genomic_DNA"/>
</dbReference>
<keyword evidence="2" id="KW-1185">Reference proteome</keyword>
<evidence type="ECO:0000313" key="1">
    <source>
        <dbReference type="EMBL" id="MDC2888628.1"/>
    </source>
</evidence>